<feature type="transmembrane region" description="Helical" evidence="1">
    <location>
        <begin position="52"/>
        <end position="68"/>
    </location>
</feature>
<evidence type="ECO:0000313" key="3">
    <source>
        <dbReference type="Proteomes" id="UP001063698"/>
    </source>
</evidence>
<keyword evidence="1" id="KW-0472">Membrane</keyword>
<evidence type="ECO:0008006" key="4">
    <source>
        <dbReference type="Google" id="ProtNLM"/>
    </source>
</evidence>
<dbReference type="KEGG" id="ipc:IPA_07475"/>
<accession>A0A977KBN7</accession>
<dbReference type="EMBL" id="CP006868">
    <property type="protein sequence ID" value="UXD22702.1"/>
    <property type="molecule type" value="Genomic_DNA"/>
</dbReference>
<organism evidence="2 3">
    <name type="scientific">Ignicoccus pacificus DSM 13166</name>
    <dbReference type="NCBI Taxonomy" id="940294"/>
    <lineage>
        <taxon>Archaea</taxon>
        <taxon>Thermoproteota</taxon>
        <taxon>Thermoprotei</taxon>
        <taxon>Desulfurococcales</taxon>
        <taxon>Desulfurococcaceae</taxon>
        <taxon>Ignicoccus</taxon>
    </lineage>
</organism>
<gene>
    <name evidence="2" type="ORF">IPA_07475</name>
</gene>
<feature type="transmembrane region" description="Helical" evidence="1">
    <location>
        <begin position="7"/>
        <end position="32"/>
    </location>
</feature>
<sequence>MSGFPRFAFFVFLSLIVQLSPLEIALLVSFLASLAPSKAIHFKARQMREENFFLASLASGASAIQAFIRHVPKNVVDEVLKYSSMIASIAVYAEAGLAMLGLESQGIPSLGKELNLILNTPGALMERIAQIQVLVIVLTIIVISELVRKTATILTKLILPYYNDIS</sequence>
<keyword evidence="1" id="KW-1133">Transmembrane helix</keyword>
<keyword evidence="1" id="KW-0812">Transmembrane</keyword>
<reference evidence="2" key="1">
    <citation type="submission" date="2013-11" db="EMBL/GenBank/DDBJ databases">
        <title>Comparative genomics of Ignicoccus.</title>
        <authorList>
            <person name="Podar M."/>
        </authorList>
    </citation>
    <scope>NUCLEOTIDE SEQUENCE</scope>
    <source>
        <strain evidence="2">DSM 13166</strain>
    </source>
</reference>
<feature type="transmembrane region" description="Helical" evidence="1">
    <location>
        <begin position="128"/>
        <end position="147"/>
    </location>
</feature>
<proteinExistence type="predicted"/>
<dbReference type="Proteomes" id="UP001063698">
    <property type="component" value="Chromosome"/>
</dbReference>
<name>A0A977KBN7_9CREN</name>
<protein>
    <recommendedName>
        <fullName evidence="4">ABC transmembrane type-1 domain-containing protein</fullName>
    </recommendedName>
</protein>
<evidence type="ECO:0000256" key="1">
    <source>
        <dbReference type="SAM" id="Phobius"/>
    </source>
</evidence>
<evidence type="ECO:0000313" key="2">
    <source>
        <dbReference type="EMBL" id="UXD22702.1"/>
    </source>
</evidence>
<keyword evidence="3" id="KW-1185">Reference proteome</keyword>
<dbReference type="AlphaFoldDB" id="A0A977KBN7"/>